<name>A0A1Q8Y951_9BURK</name>
<dbReference type="Proteomes" id="UP000185911">
    <property type="component" value="Unassembled WGS sequence"/>
</dbReference>
<sequence>MELPDNAEIPGASNISCTPVASMGLKEAITHAEVMAVGDTQCARDHGQLAIWLRELEACRADAALGYDPMTTKEAVEGREVNATGAANAVLAMVAARKLIDSVAYVAKEGDKDNVLAAIDAAI</sequence>
<keyword evidence="2" id="KW-1185">Reference proteome</keyword>
<comment type="caution">
    <text evidence="1">The sequence shown here is derived from an EMBL/GenBank/DDBJ whole genome shotgun (WGS) entry which is preliminary data.</text>
</comment>
<proteinExistence type="predicted"/>
<accession>A0A1Q8Y951</accession>
<reference evidence="1 2" key="1">
    <citation type="submission" date="2017-01" db="EMBL/GenBank/DDBJ databases">
        <title>Genome sequence of Rhodoferax antarcticus ANT.BR, a psychrophilic purple nonsulfur bacterium from an Antarctic microbial mat.</title>
        <authorList>
            <person name="Baker J."/>
            <person name="Riester C."/>
            <person name="Skinner B."/>
            <person name="Newell A."/>
            <person name="Swingley W."/>
            <person name="Madigan M."/>
            <person name="Jung D."/>
            <person name="Asao M."/>
            <person name="Chen M."/>
            <person name="Loughlin P."/>
            <person name="Pan H."/>
            <person name="Lin S."/>
            <person name="Li N."/>
            <person name="Shaw J."/>
            <person name="Prado M."/>
            <person name="Sherman C."/>
            <person name="Li X."/>
            <person name="Tang J."/>
            <person name="Blankenship R."/>
            <person name="Zhao T."/>
            <person name="Touchman J."/>
            <person name="Sattley M."/>
        </authorList>
    </citation>
    <scope>NUCLEOTIDE SEQUENCE [LARGE SCALE GENOMIC DNA]</scope>
    <source>
        <strain evidence="1 2">ANT.BR</strain>
    </source>
</reference>
<gene>
    <name evidence="1" type="ORF">BLL52_4286</name>
</gene>
<dbReference type="AlphaFoldDB" id="A0A1Q8Y951"/>
<evidence type="ECO:0000313" key="1">
    <source>
        <dbReference type="EMBL" id="OLP04528.1"/>
    </source>
</evidence>
<organism evidence="1 2">
    <name type="scientific">Rhodoferax antarcticus ANT.BR</name>
    <dbReference type="NCBI Taxonomy" id="1111071"/>
    <lineage>
        <taxon>Bacteria</taxon>
        <taxon>Pseudomonadati</taxon>
        <taxon>Pseudomonadota</taxon>
        <taxon>Betaproteobacteria</taxon>
        <taxon>Burkholderiales</taxon>
        <taxon>Comamonadaceae</taxon>
        <taxon>Rhodoferax</taxon>
    </lineage>
</organism>
<dbReference type="EMBL" id="MSYM01000020">
    <property type="protein sequence ID" value="OLP04528.1"/>
    <property type="molecule type" value="Genomic_DNA"/>
</dbReference>
<protein>
    <submittedName>
        <fullName evidence="1">Uncharacterized protein</fullName>
    </submittedName>
</protein>
<evidence type="ECO:0000313" key="2">
    <source>
        <dbReference type="Proteomes" id="UP000185911"/>
    </source>
</evidence>